<dbReference type="GO" id="GO:0007165">
    <property type="term" value="P:signal transduction"/>
    <property type="evidence" value="ECO:0007669"/>
    <property type="project" value="InterPro"/>
</dbReference>
<dbReference type="WBParaSite" id="TCNE_0000416601-mRNA-1">
    <property type="protein sequence ID" value="TCNE_0000416601-mRNA-1"/>
    <property type="gene ID" value="TCNE_0000416601"/>
</dbReference>
<feature type="domain" description="Ras-associating" evidence="1">
    <location>
        <begin position="49"/>
        <end position="108"/>
    </location>
</feature>
<dbReference type="Proteomes" id="UP000050794">
    <property type="component" value="Unassembled WGS sequence"/>
</dbReference>
<accession>A0A183U6P6</accession>
<dbReference type="EMBL" id="UYWY01006503">
    <property type="protein sequence ID" value="VDM29883.1"/>
    <property type="molecule type" value="Genomic_DNA"/>
</dbReference>
<dbReference type="SUPFAM" id="SSF54236">
    <property type="entry name" value="Ubiquitin-like"/>
    <property type="match status" value="1"/>
</dbReference>
<evidence type="ECO:0000313" key="3">
    <source>
        <dbReference type="Proteomes" id="UP000050794"/>
    </source>
</evidence>
<evidence type="ECO:0000313" key="2">
    <source>
        <dbReference type="EMBL" id="VDM29883.1"/>
    </source>
</evidence>
<evidence type="ECO:0000313" key="4">
    <source>
        <dbReference type="WBParaSite" id="TCNE_0000416601-mRNA-1"/>
    </source>
</evidence>
<organism evidence="3 4">
    <name type="scientific">Toxocara canis</name>
    <name type="common">Canine roundworm</name>
    <dbReference type="NCBI Taxonomy" id="6265"/>
    <lineage>
        <taxon>Eukaryota</taxon>
        <taxon>Metazoa</taxon>
        <taxon>Ecdysozoa</taxon>
        <taxon>Nematoda</taxon>
        <taxon>Chromadorea</taxon>
        <taxon>Rhabditida</taxon>
        <taxon>Spirurina</taxon>
        <taxon>Ascaridomorpha</taxon>
        <taxon>Ascaridoidea</taxon>
        <taxon>Toxocaridae</taxon>
        <taxon>Toxocara</taxon>
    </lineage>
</organism>
<gene>
    <name evidence="2" type="ORF">TCNE_LOCUS4166</name>
</gene>
<dbReference type="Pfam" id="PF00788">
    <property type="entry name" value="RA"/>
    <property type="match status" value="1"/>
</dbReference>
<dbReference type="InterPro" id="IPR000159">
    <property type="entry name" value="RA_dom"/>
</dbReference>
<keyword evidence="3" id="KW-1185">Reference proteome</keyword>
<protein>
    <submittedName>
        <fullName evidence="4">Ras-associating domain-containing protein</fullName>
    </submittedName>
</protein>
<evidence type="ECO:0000259" key="1">
    <source>
        <dbReference type="PROSITE" id="PS50200"/>
    </source>
</evidence>
<dbReference type="InterPro" id="IPR029071">
    <property type="entry name" value="Ubiquitin-like_domsf"/>
</dbReference>
<sequence>MEQIALQLLHGAAEMLKAFGFTSADVLIAHMPPDDVSSTSAEDPKEKEDSEILRIYDGNSSLRNQVYRTASVPKTASVQLIRDTALRRFHITDNPESYYVTQVLNDGE</sequence>
<reference evidence="4" key="1">
    <citation type="submission" date="2016-06" db="UniProtKB">
        <authorList>
            <consortium name="WormBaseParasite"/>
        </authorList>
    </citation>
    <scope>IDENTIFICATION</scope>
</reference>
<dbReference type="PROSITE" id="PS50200">
    <property type="entry name" value="RA"/>
    <property type="match status" value="1"/>
</dbReference>
<dbReference type="AlphaFoldDB" id="A0A183U6P6"/>
<proteinExistence type="predicted"/>
<name>A0A183U6P6_TOXCA</name>
<reference evidence="2 3" key="2">
    <citation type="submission" date="2018-11" db="EMBL/GenBank/DDBJ databases">
        <authorList>
            <consortium name="Pathogen Informatics"/>
        </authorList>
    </citation>
    <scope>NUCLEOTIDE SEQUENCE [LARGE SCALE GENOMIC DNA]</scope>
</reference>